<dbReference type="RefSeq" id="WP_045684399.1">
    <property type="nucleotide sequence ID" value="NZ_CP010803.1"/>
</dbReference>
<evidence type="ECO:0000313" key="2">
    <source>
        <dbReference type="EMBL" id="AJY47756.1"/>
    </source>
</evidence>
<dbReference type="Proteomes" id="UP000032611">
    <property type="component" value="Chromosome"/>
</dbReference>
<proteinExistence type="predicted"/>
<evidence type="ECO:0000313" key="3">
    <source>
        <dbReference type="Proteomes" id="UP000032611"/>
    </source>
</evidence>
<dbReference type="AlphaFoldDB" id="A0A0D5LUK7"/>
<keyword evidence="1" id="KW-0732">Signal</keyword>
<name>A0A0D5LUK7_MAREN</name>
<dbReference type="PATRIC" id="fig|1486262.3.peg.4560"/>
<evidence type="ECO:0000256" key="1">
    <source>
        <dbReference type="SAM" id="SignalP"/>
    </source>
</evidence>
<dbReference type="STRING" id="1486262.TM49_22070"/>
<sequence length="160" mass="17361">MKTARRSVLFAGAVMLTLPAPFAIAAPYELDPHGMTVMPEVAPLYPDTHRMRLIAGAFFASQAAAIGIRSDQQAAWTDFTTAAIKMLPTDEDMERLRALQKGNPTSFDVAEKVAEAVIARSAAAKQLKAATEALLDILTPEQIDRAELPEGRFMMGSAWE</sequence>
<feature type="signal peptide" evidence="1">
    <location>
        <begin position="1"/>
        <end position="25"/>
    </location>
</feature>
<dbReference type="InterPro" id="IPR012899">
    <property type="entry name" value="LTXXQ"/>
</dbReference>
<keyword evidence="3" id="KW-1185">Reference proteome</keyword>
<feature type="chain" id="PRO_5002295433" evidence="1">
    <location>
        <begin position="26"/>
        <end position="160"/>
    </location>
</feature>
<accession>A0A0D5LUK7</accession>
<dbReference type="KEGG" id="mey:TM49_22070"/>
<dbReference type="GO" id="GO:0042597">
    <property type="term" value="C:periplasmic space"/>
    <property type="evidence" value="ECO:0007669"/>
    <property type="project" value="InterPro"/>
</dbReference>
<reference evidence="2 3" key="1">
    <citation type="journal article" date="2015" name="Genome Announc.">
        <title>Complete genome sequence of Martelella endophytica YC6887, which has antifungal activity associated with a halophyte.</title>
        <authorList>
            <person name="Khan A."/>
            <person name="Khan H."/>
            <person name="Chung E.J."/>
            <person name="Hossain M.T."/>
            <person name="Chung Y.R."/>
        </authorList>
    </citation>
    <scope>NUCLEOTIDE SEQUENCE [LARGE SCALE GENOMIC DNA]</scope>
    <source>
        <strain evidence="2">YC6887</strain>
    </source>
</reference>
<dbReference type="HOGENOM" id="CLU_1650101_0_0_5"/>
<dbReference type="EMBL" id="CP010803">
    <property type="protein sequence ID" value="AJY47756.1"/>
    <property type="molecule type" value="Genomic_DNA"/>
</dbReference>
<gene>
    <name evidence="2" type="ORF">TM49_22070</name>
</gene>
<organism evidence="2 3">
    <name type="scientific">Martelella endophytica</name>
    <dbReference type="NCBI Taxonomy" id="1486262"/>
    <lineage>
        <taxon>Bacteria</taxon>
        <taxon>Pseudomonadati</taxon>
        <taxon>Pseudomonadota</taxon>
        <taxon>Alphaproteobacteria</taxon>
        <taxon>Hyphomicrobiales</taxon>
        <taxon>Aurantimonadaceae</taxon>
        <taxon>Martelella</taxon>
    </lineage>
</organism>
<protein>
    <submittedName>
        <fullName evidence="2">Uncharacterized protein</fullName>
    </submittedName>
</protein>
<dbReference type="Pfam" id="PF07813">
    <property type="entry name" value="LTXXQ"/>
    <property type="match status" value="1"/>
</dbReference>
<dbReference type="OrthoDB" id="7354754at2"/>